<evidence type="ECO:0000313" key="9">
    <source>
        <dbReference type="Proteomes" id="UP000236723"/>
    </source>
</evidence>
<keyword evidence="9" id="KW-1185">Reference proteome</keyword>
<dbReference type="Gene3D" id="1.20.1250.20">
    <property type="entry name" value="MFS general substrate transporter like domains"/>
    <property type="match status" value="2"/>
</dbReference>
<feature type="transmembrane region" description="Helical" evidence="6">
    <location>
        <begin position="210"/>
        <end position="237"/>
    </location>
</feature>
<evidence type="ECO:0000256" key="1">
    <source>
        <dbReference type="ARBA" id="ARBA00004651"/>
    </source>
</evidence>
<feature type="compositionally biased region" description="Basic residues" evidence="5">
    <location>
        <begin position="399"/>
        <end position="413"/>
    </location>
</feature>
<feature type="transmembrane region" description="Helical" evidence="6">
    <location>
        <begin position="365"/>
        <end position="386"/>
    </location>
</feature>
<comment type="subcellular location">
    <subcellularLocation>
        <location evidence="1">Cell membrane</location>
        <topology evidence="1">Multi-pass membrane protein</topology>
    </subcellularLocation>
</comment>
<dbReference type="RefSeq" id="WP_103938748.1">
    <property type="nucleotide sequence ID" value="NZ_FNVO01000006.1"/>
</dbReference>
<sequence length="413" mass="41230">MVNVEGGPDGRRWVVLGVGLGAIVAGCVFQFGLPYLLPVLRADGLSLGQAGMLVACPTAGLMVALIAWGAAADRWGERLVLSLGLGVAGLALLAAAAVAGRPLALGACLVAAGAGGASVHAASGRLILGWFGARERGLAMGIRQTAQPLGIGVAALALPPLAVGGLAAPLLASALFCLVMAAAVALFVRDPRRTAQESAQGAGSPYATPVLWRLHAASALLVVPQFTVATFALVFLIDEHGWDAATAGRVLAAVQVGGALARIGAGVWSDRAGSRLRPFRLVAAAIAVVMAALAAGALTGSGVAVAVLLVAGVITVSPNGLAYTAVAEYAGRAWAGRALGTQNTAQNALAMATPPLVGMVVGGPGYGAAFAIAVAFSLAAVPLVPVRGEGRTVTARTDRGRRTRLRRTASPRP</sequence>
<dbReference type="PANTHER" id="PTHR23527:SF1">
    <property type="entry name" value="BLL3282 PROTEIN"/>
    <property type="match status" value="1"/>
</dbReference>
<dbReference type="SUPFAM" id="SSF103473">
    <property type="entry name" value="MFS general substrate transporter"/>
    <property type="match status" value="1"/>
</dbReference>
<name>A0A1H6B441_9ACTN</name>
<dbReference type="InterPro" id="IPR052952">
    <property type="entry name" value="MFS-Transporter"/>
</dbReference>
<gene>
    <name evidence="8" type="ORF">SAMN04489712_106243</name>
</gene>
<protein>
    <submittedName>
        <fullName evidence="8">Sugar phosphate permease</fullName>
    </submittedName>
</protein>
<dbReference type="AlphaFoldDB" id="A0A1H6B441"/>
<feature type="transmembrane region" description="Helical" evidence="6">
    <location>
        <begin position="281"/>
        <end position="314"/>
    </location>
</feature>
<dbReference type="GO" id="GO:0005886">
    <property type="term" value="C:plasma membrane"/>
    <property type="evidence" value="ECO:0007669"/>
    <property type="project" value="UniProtKB-SubCell"/>
</dbReference>
<feature type="transmembrane region" description="Helical" evidence="6">
    <location>
        <begin position="249"/>
        <end position="269"/>
    </location>
</feature>
<dbReference type="Pfam" id="PF07690">
    <property type="entry name" value="MFS_1"/>
    <property type="match status" value="1"/>
</dbReference>
<evidence type="ECO:0000256" key="2">
    <source>
        <dbReference type="ARBA" id="ARBA00022692"/>
    </source>
</evidence>
<dbReference type="GO" id="GO:0022857">
    <property type="term" value="F:transmembrane transporter activity"/>
    <property type="evidence" value="ECO:0007669"/>
    <property type="project" value="InterPro"/>
</dbReference>
<feature type="domain" description="Major facilitator superfamily (MFS) profile" evidence="7">
    <location>
        <begin position="14"/>
        <end position="391"/>
    </location>
</feature>
<dbReference type="Proteomes" id="UP000236723">
    <property type="component" value="Unassembled WGS sequence"/>
</dbReference>
<dbReference type="PANTHER" id="PTHR23527">
    <property type="entry name" value="BLL3282 PROTEIN"/>
    <property type="match status" value="1"/>
</dbReference>
<organism evidence="8 9">
    <name type="scientific">Thermomonospora echinospora</name>
    <dbReference type="NCBI Taxonomy" id="1992"/>
    <lineage>
        <taxon>Bacteria</taxon>
        <taxon>Bacillati</taxon>
        <taxon>Actinomycetota</taxon>
        <taxon>Actinomycetes</taxon>
        <taxon>Streptosporangiales</taxon>
        <taxon>Thermomonosporaceae</taxon>
        <taxon>Thermomonospora</taxon>
    </lineage>
</organism>
<evidence type="ECO:0000256" key="4">
    <source>
        <dbReference type="ARBA" id="ARBA00023136"/>
    </source>
</evidence>
<evidence type="ECO:0000256" key="6">
    <source>
        <dbReference type="SAM" id="Phobius"/>
    </source>
</evidence>
<feature type="transmembrane region" description="Helical" evidence="6">
    <location>
        <begin position="12"/>
        <end position="32"/>
    </location>
</feature>
<evidence type="ECO:0000259" key="7">
    <source>
        <dbReference type="PROSITE" id="PS50850"/>
    </source>
</evidence>
<accession>A0A1H6B441</accession>
<evidence type="ECO:0000256" key="5">
    <source>
        <dbReference type="SAM" id="MobiDB-lite"/>
    </source>
</evidence>
<keyword evidence="4 6" id="KW-0472">Membrane</keyword>
<evidence type="ECO:0000256" key="3">
    <source>
        <dbReference type="ARBA" id="ARBA00022989"/>
    </source>
</evidence>
<dbReference type="InterPro" id="IPR020846">
    <property type="entry name" value="MFS_dom"/>
</dbReference>
<dbReference type="OrthoDB" id="8628659at2"/>
<dbReference type="InterPro" id="IPR011701">
    <property type="entry name" value="MFS"/>
</dbReference>
<evidence type="ECO:0000313" key="8">
    <source>
        <dbReference type="EMBL" id="SEG55598.1"/>
    </source>
</evidence>
<dbReference type="PROSITE" id="PS50850">
    <property type="entry name" value="MFS"/>
    <property type="match status" value="1"/>
</dbReference>
<keyword evidence="2 6" id="KW-0812">Transmembrane</keyword>
<feature type="transmembrane region" description="Helical" evidence="6">
    <location>
        <begin position="172"/>
        <end position="189"/>
    </location>
</feature>
<dbReference type="EMBL" id="FNVO01000006">
    <property type="protein sequence ID" value="SEG55598.1"/>
    <property type="molecule type" value="Genomic_DNA"/>
</dbReference>
<feature type="region of interest" description="Disordered" evidence="5">
    <location>
        <begin position="392"/>
        <end position="413"/>
    </location>
</feature>
<reference evidence="9" key="1">
    <citation type="submission" date="2016-10" db="EMBL/GenBank/DDBJ databases">
        <authorList>
            <person name="Varghese N."/>
            <person name="Submissions S."/>
        </authorList>
    </citation>
    <scope>NUCLEOTIDE SEQUENCE [LARGE SCALE GENOMIC DNA]</scope>
    <source>
        <strain evidence="9">DSM 43163</strain>
    </source>
</reference>
<proteinExistence type="predicted"/>
<feature type="transmembrane region" description="Helical" evidence="6">
    <location>
        <begin position="52"/>
        <end position="72"/>
    </location>
</feature>
<dbReference type="InterPro" id="IPR036259">
    <property type="entry name" value="MFS_trans_sf"/>
</dbReference>
<feature type="transmembrane region" description="Helical" evidence="6">
    <location>
        <begin position="79"/>
        <end position="98"/>
    </location>
</feature>
<keyword evidence="3 6" id="KW-1133">Transmembrane helix</keyword>